<feature type="domain" description="DUF7770" evidence="1">
    <location>
        <begin position="30"/>
        <end position="141"/>
    </location>
</feature>
<dbReference type="STRING" id="342668.A0A1B8GIY0"/>
<name>A0A1B8GIY0_9PEZI</name>
<sequence>MNYTPPPFQSIHFVPANEEVDIRSRPVKAIHVVTHDPLPDGANHWCFYLQLSSGASICVNMVLTYSSPSTILPGGSKGNIILSALPSIYPSSATKTICLRVCANLTVGRVLDLLVQSGRDKYDFNSEGRGCRMWTTDQIALHRATAQTPSQQGTRHH</sequence>
<reference evidence="3" key="2">
    <citation type="journal article" date="2018" name="Nat. Commun.">
        <title>Extreme sensitivity to ultraviolet light in the fungal pathogen causing white-nose syndrome of bats.</title>
        <authorList>
            <person name="Palmer J.M."/>
            <person name="Drees K.P."/>
            <person name="Foster J.T."/>
            <person name="Lindner D.L."/>
        </authorList>
    </citation>
    <scope>NUCLEOTIDE SEQUENCE [LARGE SCALE GENOMIC DNA]</scope>
    <source>
        <strain evidence="3">UAMH 10579</strain>
    </source>
</reference>
<dbReference type="InterPro" id="IPR056672">
    <property type="entry name" value="DUF7770"/>
</dbReference>
<reference evidence="2 3" key="1">
    <citation type="submission" date="2016-03" db="EMBL/GenBank/DDBJ databases">
        <title>Comparative genomics of Pseudogymnoascus destructans, the fungus causing white-nose syndrome of bats.</title>
        <authorList>
            <person name="Palmer J.M."/>
            <person name="Drees K.P."/>
            <person name="Foster J.T."/>
            <person name="Lindner D.L."/>
        </authorList>
    </citation>
    <scope>NUCLEOTIDE SEQUENCE [LARGE SCALE GENOMIC DNA]</scope>
    <source>
        <strain evidence="2 3">UAMH 10579</strain>
    </source>
</reference>
<dbReference type="EMBL" id="KV460233">
    <property type="protein sequence ID" value="OBT95756.1"/>
    <property type="molecule type" value="Genomic_DNA"/>
</dbReference>
<keyword evidence="3" id="KW-1185">Reference proteome</keyword>
<proteinExistence type="predicted"/>
<protein>
    <recommendedName>
        <fullName evidence="1">DUF7770 domain-containing protein</fullName>
    </recommendedName>
</protein>
<dbReference type="RefSeq" id="XP_018129489.1">
    <property type="nucleotide sequence ID" value="XM_018275937.2"/>
</dbReference>
<dbReference type="Proteomes" id="UP000091956">
    <property type="component" value="Unassembled WGS sequence"/>
</dbReference>
<organism evidence="2 3">
    <name type="scientific">Pseudogymnoascus verrucosus</name>
    <dbReference type="NCBI Taxonomy" id="342668"/>
    <lineage>
        <taxon>Eukaryota</taxon>
        <taxon>Fungi</taxon>
        <taxon>Dikarya</taxon>
        <taxon>Ascomycota</taxon>
        <taxon>Pezizomycotina</taxon>
        <taxon>Leotiomycetes</taxon>
        <taxon>Thelebolales</taxon>
        <taxon>Thelebolaceae</taxon>
        <taxon>Pseudogymnoascus</taxon>
    </lineage>
</organism>
<dbReference type="GeneID" id="28839877"/>
<dbReference type="AlphaFoldDB" id="A0A1B8GIY0"/>
<evidence type="ECO:0000313" key="3">
    <source>
        <dbReference type="Proteomes" id="UP000091956"/>
    </source>
</evidence>
<accession>A0A1B8GIY0</accession>
<dbReference type="OrthoDB" id="3527137at2759"/>
<evidence type="ECO:0000313" key="2">
    <source>
        <dbReference type="EMBL" id="OBT95756.1"/>
    </source>
</evidence>
<dbReference type="Pfam" id="PF24968">
    <property type="entry name" value="DUF7770"/>
    <property type="match status" value="1"/>
</dbReference>
<evidence type="ECO:0000259" key="1">
    <source>
        <dbReference type="Pfam" id="PF24968"/>
    </source>
</evidence>
<gene>
    <name evidence="2" type="ORF">VE01_06491</name>
</gene>